<accession>A0AAV1Y4B0</accession>
<evidence type="ECO:0000313" key="1">
    <source>
        <dbReference type="EMBL" id="CAL0328329.1"/>
    </source>
</evidence>
<dbReference type="Proteomes" id="UP001497480">
    <property type="component" value="Unassembled WGS sequence"/>
</dbReference>
<dbReference type="EMBL" id="CAXHTB010000021">
    <property type="protein sequence ID" value="CAL0328329.1"/>
    <property type="molecule type" value="Genomic_DNA"/>
</dbReference>
<dbReference type="AlphaFoldDB" id="A0AAV1Y4B0"/>
<name>A0AAV1Y4B0_LUPLU</name>
<proteinExistence type="predicted"/>
<sequence length="110" mass="12370">MEKAPWSYRFRGVLYEEDYDPKSINSISMDSDYGIPRELSDLQKIRSLYHPELPPCLQGTTVRVEFGNATTVADSADAPSISRLFPNTYGHPLAHFLRANAKVPNAQIIT</sequence>
<protein>
    <submittedName>
        <fullName evidence="1">Uncharacterized protein</fullName>
    </submittedName>
</protein>
<reference evidence="1 2" key="1">
    <citation type="submission" date="2024-03" db="EMBL/GenBank/DDBJ databases">
        <authorList>
            <person name="Martinez-Hernandez J."/>
        </authorList>
    </citation>
    <scope>NUCLEOTIDE SEQUENCE [LARGE SCALE GENOMIC DNA]</scope>
</reference>
<evidence type="ECO:0000313" key="2">
    <source>
        <dbReference type="Proteomes" id="UP001497480"/>
    </source>
</evidence>
<comment type="caution">
    <text evidence="1">The sequence shown here is derived from an EMBL/GenBank/DDBJ whole genome shotgun (WGS) entry which is preliminary data.</text>
</comment>
<dbReference type="Gene3D" id="3.40.50.450">
    <property type="match status" value="1"/>
</dbReference>
<gene>
    <name evidence="1" type="ORF">LLUT_LOCUS29389</name>
</gene>
<keyword evidence="2" id="KW-1185">Reference proteome</keyword>
<organism evidence="1 2">
    <name type="scientific">Lupinus luteus</name>
    <name type="common">European yellow lupine</name>
    <dbReference type="NCBI Taxonomy" id="3873"/>
    <lineage>
        <taxon>Eukaryota</taxon>
        <taxon>Viridiplantae</taxon>
        <taxon>Streptophyta</taxon>
        <taxon>Embryophyta</taxon>
        <taxon>Tracheophyta</taxon>
        <taxon>Spermatophyta</taxon>
        <taxon>Magnoliopsida</taxon>
        <taxon>eudicotyledons</taxon>
        <taxon>Gunneridae</taxon>
        <taxon>Pentapetalae</taxon>
        <taxon>rosids</taxon>
        <taxon>fabids</taxon>
        <taxon>Fabales</taxon>
        <taxon>Fabaceae</taxon>
        <taxon>Papilionoideae</taxon>
        <taxon>50 kb inversion clade</taxon>
        <taxon>genistoids sensu lato</taxon>
        <taxon>core genistoids</taxon>
        <taxon>Genisteae</taxon>
        <taxon>Lupinus</taxon>
    </lineage>
</organism>